<evidence type="ECO:0000256" key="10">
    <source>
        <dbReference type="SAM" id="Phobius"/>
    </source>
</evidence>
<name>A0A9W8ID26_9FUNG</name>
<evidence type="ECO:0000256" key="7">
    <source>
        <dbReference type="ARBA" id="ARBA00022989"/>
    </source>
</evidence>
<feature type="transmembrane region" description="Helical" evidence="10">
    <location>
        <begin position="1092"/>
        <end position="1114"/>
    </location>
</feature>
<dbReference type="SFLD" id="SFLDF00027">
    <property type="entry name" value="p-type_atpase"/>
    <property type="match status" value="1"/>
</dbReference>
<evidence type="ECO:0000259" key="11">
    <source>
        <dbReference type="SMART" id="SM00831"/>
    </source>
</evidence>
<organism evidence="12 13">
    <name type="scientific">Coemansia aciculifera</name>
    <dbReference type="NCBI Taxonomy" id="417176"/>
    <lineage>
        <taxon>Eukaryota</taxon>
        <taxon>Fungi</taxon>
        <taxon>Fungi incertae sedis</taxon>
        <taxon>Zoopagomycota</taxon>
        <taxon>Kickxellomycotina</taxon>
        <taxon>Kickxellomycetes</taxon>
        <taxon>Kickxellales</taxon>
        <taxon>Kickxellaceae</taxon>
        <taxon>Coemansia</taxon>
    </lineage>
</organism>
<dbReference type="InterPro" id="IPR036412">
    <property type="entry name" value="HAD-like_sf"/>
</dbReference>
<reference evidence="12" key="1">
    <citation type="submission" date="2022-07" db="EMBL/GenBank/DDBJ databases">
        <title>Phylogenomic reconstructions and comparative analyses of Kickxellomycotina fungi.</title>
        <authorList>
            <person name="Reynolds N.K."/>
            <person name="Stajich J.E."/>
            <person name="Barry K."/>
            <person name="Grigoriev I.V."/>
            <person name="Crous P."/>
            <person name="Smith M.E."/>
        </authorList>
    </citation>
    <scope>NUCLEOTIDE SEQUENCE</scope>
    <source>
        <strain evidence="12">RSA 476</strain>
    </source>
</reference>
<evidence type="ECO:0000256" key="6">
    <source>
        <dbReference type="ARBA" id="ARBA00022967"/>
    </source>
</evidence>
<feature type="transmembrane region" description="Helical" evidence="10">
    <location>
        <begin position="176"/>
        <end position="195"/>
    </location>
</feature>
<dbReference type="SUPFAM" id="SSF81653">
    <property type="entry name" value="Calcium ATPase, transduction domain A"/>
    <property type="match status" value="1"/>
</dbReference>
<dbReference type="GO" id="GO:1902600">
    <property type="term" value="P:proton transmembrane transport"/>
    <property type="evidence" value="ECO:0007669"/>
    <property type="project" value="TreeGrafter"/>
</dbReference>
<evidence type="ECO:0000256" key="5">
    <source>
        <dbReference type="ARBA" id="ARBA00022840"/>
    </source>
</evidence>
<keyword evidence="6" id="KW-1278">Translocase</keyword>
<dbReference type="Proteomes" id="UP001140074">
    <property type="component" value="Unassembled WGS sequence"/>
</dbReference>
<comment type="caution">
    <text evidence="12">The sequence shown here is derived from an EMBL/GenBank/DDBJ whole genome shotgun (WGS) entry which is preliminary data.</text>
</comment>
<evidence type="ECO:0000313" key="12">
    <source>
        <dbReference type="EMBL" id="KAJ2860230.1"/>
    </source>
</evidence>
<evidence type="ECO:0000313" key="13">
    <source>
        <dbReference type="Proteomes" id="UP001140074"/>
    </source>
</evidence>
<keyword evidence="4" id="KW-0547">Nucleotide-binding</keyword>
<dbReference type="InterPro" id="IPR044492">
    <property type="entry name" value="P_typ_ATPase_HD_dom"/>
</dbReference>
<evidence type="ECO:0000256" key="3">
    <source>
        <dbReference type="ARBA" id="ARBA00022692"/>
    </source>
</evidence>
<evidence type="ECO:0000256" key="2">
    <source>
        <dbReference type="ARBA" id="ARBA00022475"/>
    </source>
</evidence>
<keyword evidence="5" id="KW-0067">ATP-binding</keyword>
<dbReference type="InterPro" id="IPR006068">
    <property type="entry name" value="ATPase_P-typ_cation-transptr_C"/>
</dbReference>
<feature type="transmembrane region" description="Helical" evidence="10">
    <location>
        <begin position="336"/>
        <end position="360"/>
    </location>
</feature>
<dbReference type="InterPro" id="IPR050510">
    <property type="entry name" value="Cation_transp_ATPase_P-type"/>
</dbReference>
<dbReference type="Gene3D" id="2.70.150.10">
    <property type="entry name" value="Calcium-transporting ATPase, cytoplasmic transduction domain A"/>
    <property type="match status" value="1"/>
</dbReference>
<dbReference type="PRINTS" id="PR00119">
    <property type="entry name" value="CATATPASE"/>
</dbReference>
<dbReference type="SUPFAM" id="SSF81660">
    <property type="entry name" value="Metal cation-transporting ATPase, ATP-binding domain N"/>
    <property type="match status" value="1"/>
</dbReference>
<dbReference type="SFLD" id="SFLDG00002">
    <property type="entry name" value="C1.7:_P-type_atpase_like"/>
    <property type="match status" value="1"/>
</dbReference>
<dbReference type="Gene3D" id="3.40.50.1000">
    <property type="entry name" value="HAD superfamily/HAD-like"/>
    <property type="match status" value="1"/>
</dbReference>
<keyword evidence="3 10" id="KW-0812">Transmembrane</keyword>
<dbReference type="PANTHER" id="PTHR43294">
    <property type="entry name" value="SODIUM/POTASSIUM-TRANSPORTING ATPASE SUBUNIT ALPHA"/>
    <property type="match status" value="1"/>
</dbReference>
<evidence type="ECO:0000256" key="9">
    <source>
        <dbReference type="SAM" id="MobiDB-lite"/>
    </source>
</evidence>
<keyword evidence="7 10" id="KW-1133">Transmembrane helix</keyword>
<sequence>MPEDGIHESKPLGGGGLPRTITFTADETSGAGGNQRTPHLRSLRTFPSREAPRAVLSIPDKSEKANVETLSEGAADDKAKNVDITEHLLSLTEVCDRFSVQANADHPQDSFGLSASQASDLLARNGPNTLTPPKKKSSWRKFLACLTSLFNLMLIAAGILEYILLGIDYKNNKANIYMGAILIVVAFINAAVEWWQQRKSENTLAALLKMIPAKTHVVRERRLESIQSADVVAGDVLFLRMGDKIPADCYVFSSSDLKVDNSSLTGESEPQERGAGNTMRNPLEATNLAFNGTLAVSGEAYAIVVRTGDSTVLGQIAGLTAGEEKAQSPLNHEIAIFVRIIASVAIFTAAVFFIAGMALYKDFPFAINFAIGTFVAWVPEGLPATVTMLLTIAAKRMAAENVLVKDLQGVETLGAITLLATDKTGTLTRNQMTVCNVWANGIMYAATRGHNDMGEPIGDVTAAGIREVLYTSALCRSVKFDRTDVSMDKRQLLGDATESGLVRFAGMRLGDEFDELLPRHAKVFEIPFNSANKWMLSIHRLPHASGALTLLIKGAPERVLRLCSTILRGGAAVPLTDAQRTQYDETYEYMASQGHRVLAFAQLQLDGSEYPDGYAFDRKKENYPAGGYTFVGLTSLEDPPKHGVREAIGRCRSAGIQVMMVTGDHPLTAEAIGRKINLVLGETREGVAKRTGRAVEDIGEDEFDAVVIHGERIADMTDDDWDVVFRKPEVIFARTSPKNKLEIVARAQSLGHICGVTGDGVNDSPALKKADLGIAMNESGSDVSKEAASMIILDDNFASIVKGIEEGRLIFANLKKSIRYTLTHSTPEVIPQILYIIVPLPPMITSIMILVIDLGFEILAALTYAWEPAESANGLMKLPPRKPVTMRSIAQLRARNARQPQVPIDPATGKPIQETHAARLLRTLRAPFTKVWWQDLTEKTEGEILVDGDLLSWSYLEAGLISTISLVVVFFVILNHHGISPKQARLMAKATGEDYFNKDSPDYTYNGRLFTGEDQFYALNEARTGVIFSIYILQVFNLFICKARFRLPFGKFMFRNVRTFYGFTAGLLLLVFITYIPPLNSVFNSSYKSIPLYWLIAVGFGFLLLAYATARMLVLRKSKPIRWNPTIDGLHMHPTVWSTRHTTRSIEVTA</sequence>
<dbReference type="NCBIfam" id="TIGR01494">
    <property type="entry name" value="ATPase_P-type"/>
    <property type="match status" value="2"/>
</dbReference>
<dbReference type="GO" id="GO:0005391">
    <property type="term" value="F:P-type sodium:potassium-exchanging transporter activity"/>
    <property type="evidence" value="ECO:0007669"/>
    <property type="project" value="TreeGrafter"/>
</dbReference>
<dbReference type="Pfam" id="PF00689">
    <property type="entry name" value="Cation_ATPase_C"/>
    <property type="match status" value="1"/>
</dbReference>
<feature type="domain" description="Cation-transporting P-type ATPase N-terminal" evidence="11">
    <location>
        <begin position="85"/>
        <end position="166"/>
    </location>
</feature>
<feature type="transmembrane region" description="Helical" evidence="10">
    <location>
        <begin position="1060"/>
        <end position="1080"/>
    </location>
</feature>
<dbReference type="InterPro" id="IPR018303">
    <property type="entry name" value="ATPase_P-typ_P_site"/>
</dbReference>
<comment type="subcellular location">
    <subcellularLocation>
        <location evidence="1">Cell membrane</location>
        <topology evidence="1">Multi-pass membrane protein</topology>
    </subcellularLocation>
</comment>
<dbReference type="InterPro" id="IPR023214">
    <property type="entry name" value="HAD_sf"/>
</dbReference>
<dbReference type="GO" id="GO:0036376">
    <property type="term" value="P:sodium ion export across plasma membrane"/>
    <property type="evidence" value="ECO:0007669"/>
    <property type="project" value="TreeGrafter"/>
</dbReference>
<dbReference type="PRINTS" id="PR00121">
    <property type="entry name" value="NAKATPASE"/>
</dbReference>
<keyword evidence="8 10" id="KW-0472">Membrane</keyword>
<dbReference type="Pfam" id="PF13246">
    <property type="entry name" value="Cation_ATPase"/>
    <property type="match status" value="1"/>
</dbReference>
<dbReference type="SUPFAM" id="SSF81665">
    <property type="entry name" value="Calcium ATPase, transmembrane domain M"/>
    <property type="match status" value="2"/>
</dbReference>
<protein>
    <recommendedName>
        <fullName evidence="11">Cation-transporting P-type ATPase N-terminal domain-containing protein</fullName>
    </recommendedName>
</protein>
<evidence type="ECO:0000256" key="8">
    <source>
        <dbReference type="ARBA" id="ARBA00023136"/>
    </source>
</evidence>
<feature type="region of interest" description="Disordered" evidence="9">
    <location>
        <begin position="1"/>
        <end position="48"/>
    </location>
</feature>
<dbReference type="GO" id="GO:0005524">
    <property type="term" value="F:ATP binding"/>
    <property type="evidence" value="ECO:0007669"/>
    <property type="project" value="UniProtKB-KW"/>
</dbReference>
<accession>A0A9W8ID26</accession>
<dbReference type="InterPro" id="IPR023299">
    <property type="entry name" value="ATPase_P-typ_cyto_dom_N"/>
</dbReference>
<dbReference type="SFLD" id="SFLDS00003">
    <property type="entry name" value="Haloacid_Dehalogenase"/>
    <property type="match status" value="1"/>
</dbReference>
<feature type="transmembrane region" description="Helical" evidence="10">
    <location>
        <begin position="953"/>
        <end position="974"/>
    </location>
</feature>
<gene>
    <name evidence="12" type="ORF">GGH94_005640</name>
</gene>
<dbReference type="AlphaFoldDB" id="A0A9W8ID26"/>
<dbReference type="GO" id="GO:0030007">
    <property type="term" value="P:intracellular potassium ion homeostasis"/>
    <property type="evidence" value="ECO:0007669"/>
    <property type="project" value="TreeGrafter"/>
</dbReference>
<dbReference type="FunFam" id="3.40.50.1000:FF:000083">
    <property type="entry name" value="Sodium/potassium-transporting ATPase subunit alpha"/>
    <property type="match status" value="1"/>
</dbReference>
<dbReference type="InterPro" id="IPR008250">
    <property type="entry name" value="ATPase_P-typ_transduc_dom_A_sf"/>
</dbReference>
<keyword evidence="2" id="KW-1003">Cell membrane</keyword>
<dbReference type="GO" id="GO:1990573">
    <property type="term" value="P:potassium ion import across plasma membrane"/>
    <property type="evidence" value="ECO:0007669"/>
    <property type="project" value="TreeGrafter"/>
</dbReference>
<feature type="compositionally biased region" description="Basic and acidic residues" evidence="9">
    <location>
        <begin position="1"/>
        <end position="10"/>
    </location>
</feature>
<feature type="transmembrane region" description="Helical" evidence="10">
    <location>
        <begin position="847"/>
        <end position="866"/>
    </location>
</feature>
<dbReference type="InterPro" id="IPR023298">
    <property type="entry name" value="ATPase_P-typ_TM_dom_sf"/>
</dbReference>
<dbReference type="Gene3D" id="1.20.1110.10">
    <property type="entry name" value="Calcium-transporting ATPase, transmembrane domain"/>
    <property type="match status" value="2"/>
</dbReference>
<dbReference type="GO" id="GO:0005886">
    <property type="term" value="C:plasma membrane"/>
    <property type="evidence" value="ECO:0007669"/>
    <property type="project" value="UniProtKB-SubCell"/>
</dbReference>
<dbReference type="SMART" id="SM00831">
    <property type="entry name" value="Cation_ATPase_N"/>
    <property type="match status" value="1"/>
</dbReference>
<evidence type="ECO:0000256" key="4">
    <source>
        <dbReference type="ARBA" id="ARBA00022741"/>
    </source>
</evidence>
<dbReference type="GO" id="GO:0016887">
    <property type="term" value="F:ATP hydrolysis activity"/>
    <property type="evidence" value="ECO:0007669"/>
    <property type="project" value="InterPro"/>
</dbReference>
<dbReference type="PANTHER" id="PTHR43294:SF21">
    <property type="entry name" value="CATION TRANSPORTING ATPASE"/>
    <property type="match status" value="1"/>
</dbReference>
<dbReference type="EMBL" id="JANBUY010000314">
    <property type="protein sequence ID" value="KAJ2860230.1"/>
    <property type="molecule type" value="Genomic_DNA"/>
</dbReference>
<dbReference type="PROSITE" id="PS00154">
    <property type="entry name" value="ATPASE_E1_E2"/>
    <property type="match status" value="1"/>
</dbReference>
<dbReference type="InterPro" id="IPR001757">
    <property type="entry name" value="P_typ_ATPase"/>
</dbReference>
<dbReference type="Pfam" id="PF00690">
    <property type="entry name" value="Cation_ATPase_N"/>
    <property type="match status" value="1"/>
</dbReference>
<proteinExistence type="predicted"/>
<evidence type="ECO:0000256" key="1">
    <source>
        <dbReference type="ARBA" id="ARBA00004651"/>
    </source>
</evidence>
<dbReference type="GO" id="GO:0006883">
    <property type="term" value="P:intracellular sodium ion homeostasis"/>
    <property type="evidence" value="ECO:0007669"/>
    <property type="project" value="TreeGrafter"/>
</dbReference>
<dbReference type="SUPFAM" id="SSF56784">
    <property type="entry name" value="HAD-like"/>
    <property type="match status" value="1"/>
</dbReference>
<dbReference type="InterPro" id="IPR004014">
    <property type="entry name" value="ATPase_P-typ_cation-transptr_N"/>
</dbReference>
<keyword evidence="13" id="KW-1185">Reference proteome</keyword>
<dbReference type="Gene3D" id="3.40.1110.10">
    <property type="entry name" value="Calcium-transporting ATPase, cytoplasmic domain N"/>
    <property type="match status" value="1"/>
</dbReference>
<dbReference type="Pfam" id="PF00122">
    <property type="entry name" value="E1-E2_ATPase"/>
    <property type="match status" value="1"/>
</dbReference>
<dbReference type="InterPro" id="IPR059000">
    <property type="entry name" value="ATPase_P-type_domA"/>
</dbReference>
<feature type="transmembrane region" description="Helical" evidence="10">
    <location>
        <begin position="142"/>
        <end position="164"/>
    </location>
</feature>